<dbReference type="SMART" id="SM00271">
    <property type="entry name" value="DnaJ"/>
    <property type="match status" value="1"/>
</dbReference>
<feature type="domain" description="J" evidence="2">
    <location>
        <begin position="7"/>
        <end position="71"/>
    </location>
</feature>
<evidence type="ECO:0008006" key="6">
    <source>
        <dbReference type="Google" id="ProtNLM"/>
    </source>
</evidence>
<dbReference type="InterPro" id="IPR001623">
    <property type="entry name" value="DnaJ_domain"/>
</dbReference>
<protein>
    <recommendedName>
        <fullName evidence="6">DnaJ-like protein</fullName>
    </recommendedName>
</protein>
<proteinExistence type="predicted"/>
<sequence>MEGNTKDYYGTLQVPKEATLQEIKTAYRRLALAFHPDKNPDPSSKQKFQSITEAYSVLSDPEKREMYDTYGTAEMDELDMSDLEDLLGSDFIVDLGFIDMMDFLGPLMGFKKGSESGESMDEEELRNFQEFVNNNTIKIGDEYKCGICSRKFKTKEATTKHIGNKHDEVFYGEEDEEGE</sequence>
<name>A0AAU9J5V1_9CILI</name>
<dbReference type="InterPro" id="IPR013087">
    <property type="entry name" value="Znf_C2H2_type"/>
</dbReference>
<evidence type="ECO:0000259" key="2">
    <source>
        <dbReference type="PROSITE" id="PS50076"/>
    </source>
</evidence>
<reference evidence="4" key="1">
    <citation type="submission" date="2021-09" db="EMBL/GenBank/DDBJ databases">
        <authorList>
            <consortium name="AG Swart"/>
            <person name="Singh M."/>
            <person name="Singh A."/>
            <person name="Seah K."/>
            <person name="Emmerich C."/>
        </authorList>
    </citation>
    <scope>NUCLEOTIDE SEQUENCE</scope>
    <source>
        <strain evidence="4">ATCC30299</strain>
    </source>
</reference>
<dbReference type="CDD" id="cd06257">
    <property type="entry name" value="DnaJ"/>
    <property type="match status" value="1"/>
</dbReference>
<dbReference type="Gene3D" id="1.10.287.110">
    <property type="entry name" value="DnaJ domain"/>
    <property type="match status" value="1"/>
</dbReference>
<dbReference type="InterPro" id="IPR036869">
    <property type="entry name" value="J_dom_sf"/>
</dbReference>
<comment type="caution">
    <text evidence="4">The sequence shown here is derived from an EMBL/GenBank/DDBJ whole genome shotgun (WGS) entry which is preliminary data.</text>
</comment>
<dbReference type="GO" id="GO:0005737">
    <property type="term" value="C:cytoplasm"/>
    <property type="evidence" value="ECO:0007669"/>
    <property type="project" value="TreeGrafter"/>
</dbReference>
<dbReference type="GO" id="GO:0042026">
    <property type="term" value="P:protein refolding"/>
    <property type="evidence" value="ECO:0007669"/>
    <property type="project" value="TreeGrafter"/>
</dbReference>
<keyword evidence="1" id="KW-0863">Zinc-finger</keyword>
<dbReference type="Pfam" id="PF00226">
    <property type="entry name" value="DnaJ"/>
    <property type="match status" value="1"/>
</dbReference>
<dbReference type="EMBL" id="CAJZBQ010000027">
    <property type="protein sequence ID" value="CAG9321076.1"/>
    <property type="molecule type" value="Genomic_DNA"/>
</dbReference>
<organism evidence="4 5">
    <name type="scientific">Blepharisma stoltei</name>
    <dbReference type="NCBI Taxonomy" id="1481888"/>
    <lineage>
        <taxon>Eukaryota</taxon>
        <taxon>Sar</taxon>
        <taxon>Alveolata</taxon>
        <taxon>Ciliophora</taxon>
        <taxon>Postciliodesmatophora</taxon>
        <taxon>Heterotrichea</taxon>
        <taxon>Heterotrichida</taxon>
        <taxon>Blepharismidae</taxon>
        <taxon>Blepharisma</taxon>
    </lineage>
</organism>
<keyword evidence="1" id="KW-0479">Metal-binding</keyword>
<dbReference type="GO" id="GO:0051082">
    <property type="term" value="F:unfolded protein binding"/>
    <property type="evidence" value="ECO:0007669"/>
    <property type="project" value="TreeGrafter"/>
</dbReference>
<dbReference type="PROSITE" id="PS00636">
    <property type="entry name" value="DNAJ_1"/>
    <property type="match status" value="1"/>
</dbReference>
<dbReference type="GO" id="GO:0008270">
    <property type="term" value="F:zinc ion binding"/>
    <property type="evidence" value="ECO:0007669"/>
    <property type="project" value="UniProtKB-KW"/>
</dbReference>
<accession>A0AAU9J5V1</accession>
<dbReference type="AlphaFoldDB" id="A0AAU9J5V1"/>
<dbReference type="PROSITE" id="PS00028">
    <property type="entry name" value="ZINC_FINGER_C2H2_1"/>
    <property type="match status" value="1"/>
</dbReference>
<dbReference type="PANTHER" id="PTHR43096">
    <property type="entry name" value="DNAJ HOMOLOG 1, MITOCHONDRIAL-RELATED"/>
    <property type="match status" value="1"/>
</dbReference>
<evidence type="ECO:0000313" key="5">
    <source>
        <dbReference type="Proteomes" id="UP001162131"/>
    </source>
</evidence>
<dbReference type="PROSITE" id="PS50076">
    <property type="entry name" value="DNAJ_2"/>
    <property type="match status" value="1"/>
</dbReference>
<dbReference type="PROSITE" id="PS50157">
    <property type="entry name" value="ZINC_FINGER_C2H2_2"/>
    <property type="match status" value="1"/>
</dbReference>
<evidence type="ECO:0000259" key="3">
    <source>
        <dbReference type="PROSITE" id="PS50157"/>
    </source>
</evidence>
<dbReference type="PRINTS" id="PR00625">
    <property type="entry name" value="JDOMAIN"/>
</dbReference>
<evidence type="ECO:0000256" key="1">
    <source>
        <dbReference type="PROSITE-ProRule" id="PRU00042"/>
    </source>
</evidence>
<gene>
    <name evidence="4" type="ORF">BSTOLATCC_MIC27647</name>
</gene>
<dbReference type="PANTHER" id="PTHR43096:SF10">
    <property type="entry name" value="CHAPERONE PROTEIN DNAJ A6, CHLOROPLASTIC"/>
    <property type="match status" value="1"/>
</dbReference>
<evidence type="ECO:0000313" key="4">
    <source>
        <dbReference type="EMBL" id="CAG9321076.1"/>
    </source>
</evidence>
<keyword evidence="1" id="KW-0862">Zinc</keyword>
<dbReference type="SUPFAM" id="SSF46565">
    <property type="entry name" value="Chaperone J-domain"/>
    <property type="match status" value="1"/>
</dbReference>
<dbReference type="Proteomes" id="UP001162131">
    <property type="component" value="Unassembled WGS sequence"/>
</dbReference>
<keyword evidence="5" id="KW-1185">Reference proteome</keyword>
<feature type="domain" description="C2H2-type" evidence="3">
    <location>
        <begin position="143"/>
        <end position="166"/>
    </location>
</feature>
<dbReference type="InterPro" id="IPR018253">
    <property type="entry name" value="DnaJ_domain_CS"/>
</dbReference>